<dbReference type="AlphaFoldDB" id="A0A1I5TBA0"/>
<dbReference type="Proteomes" id="UP000470404">
    <property type="component" value="Unassembled WGS sequence"/>
</dbReference>
<keyword evidence="5" id="KW-1185">Reference proteome</keyword>
<feature type="region of interest" description="Disordered" evidence="1">
    <location>
        <begin position="245"/>
        <end position="264"/>
    </location>
</feature>
<evidence type="ECO:0000313" key="4">
    <source>
        <dbReference type="Proteomes" id="UP000199137"/>
    </source>
</evidence>
<sequence length="264" mass="29168">MTEISQSHLSRESLEIALWQTSFPELEAAARSALEDFDPDSNAQGVGNKAAGDNSLLPGLGPLSTFGSWESVGSTIVHRAVTLSGFNPGSEAFDPVAWNIFLQKFSTIPFFLTYTFDNRDASISKTSLKKAVDAVSDLVENIMTPENFQGIVTTIQKIGQLALENEGRKQKNSNQQVGVLSRHQSSLYLGAVRTAVEMEYKSGKGYEQLNQSIYVYRGYGVLDFEKCKRHADTLLKWDGQDVDDWEKDTASAPKPPNESPAWKH</sequence>
<organism evidence="3 4">
    <name type="scientific">Amycolatopsis rubida</name>
    <dbReference type="NCBI Taxonomy" id="112413"/>
    <lineage>
        <taxon>Bacteria</taxon>
        <taxon>Bacillati</taxon>
        <taxon>Actinomycetota</taxon>
        <taxon>Actinomycetes</taxon>
        <taxon>Pseudonocardiales</taxon>
        <taxon>Pseudonocardiaceae</taxon>
        <taxon>Amycolatopsis</taxon>
    </lineage>
</organism>
<proteinExistence type="predicted"/>
<dbReference type="Proteomes" id="UP000199137">
    <property type="component" value="Unassembled WGS sequence"/>
</dbReference>
<evidence type="ECO:0000313" key="5">
    <source>
        <dbReference type="Proteomes" id="UP000470404"/>
    </source>
</evidence>
<dbReference type="EMBL" id="FOWC01000007">
    <property type="protein sequence ID" value="SFP79716.1"/>
    <property type="molecule type" value="Genomic_DNA"/>
</dbReference>
<dbReference type="OrthoDB" id="4350172at2"/>
<accession>A0A1I5TBA0</accession>
<protein>
    <submittedName>
        <fullName evidence="3">Uncharacterized protein</fullName>
    </submittedName>
</protein>
<dbReference type="EMBL" id="JAAGNC010000222">
    <property type="protein sequence ID" value="NEC62883.1"/>
    <property type="molecule type" value="Genomic_DNA"/>
</dbReference>
<name>A0A1I5TBA0_9PSEU</name>
<dbReference type="RefSeq" id="WP_067585287.1">
    <property type="nucleotide sequence ID" value="NZ_FOWC01000007.1"/>
</dbReference>
<evidence type="ECO:0000313" key="3">
    <source>
        <dbReference type="EMBL" id="SFP79716.1"/>
    </source>
</evidence>
<reference evidence="3 4" key="1">
    <citation type="submission" date="2016-10" db="EMBL/GenBank/DDBJ databases">
        <authorList>
            <person name="de Groot N.N."/>
        </authorList>
    </citation>
    <scope>NUCLEOTIDE SEQUENCE [LARGE SCALE GENOMIC DNA]</scope>
    <source>
        <strain evidence="3 4">DSM 44637</strain>
    </source>
</reference>
<reference evidence="2 5" key="2">
    <citation type="submission" date="2020-01" db="EMBL/GenBank/DDBJ databases">
        <title>Insect and environment-associated Actinomycetes.</title>
        <authorList>
            <person name="Currrie C."/>
            <person name="Chevrette M."/>
            <person name="Carlson C."/>
            <person name="Stubbendieck R."/>
            <person name="Wendt-Pienkowski E."/>
        </authorList>
    </citation>
    <scope>NUCLEOTIDE SEQUENCE [LARGE SCALE GENOMIC DNA]</scope>
    <source>
        <strain evidence="2 5">SID8386</strain>
    </source>
</reference>
<dbReference type="STRING" id="112413.SAMN05421854_10725"/>
<evidence type="ECO:0000313" key="2">
    <source>
        <dbReference type="EMBL" id="NEC62883.1"/>
    </source>
</evidence>
<gene>
    <name evidence="2" type="ORF">G3I59_46660</name>
    <name evidence="3" type="ORF">SAMN05421854_10725</name>
</gene>
<evidence type="ECO:0000256" key="1">
    <source>
        <dbReference type="SAM" id="MobiDB-lite"/>
    </source>
</evidence>